<feature type="signal peptide" evidence="2">
    <location>
        <begin position="1"/>
        <end position="29"/>
    </location>
</feature>
<evidence type="ECO:0000313" key="3">
    <source>
        <dbReference type="EMBL" id="KAI9185862.1"/>
    </source>
</evidence>
<evidence type="ECO:0008006" key="5">
    <source>
        <dbReference type="Google" id="ProtNLM"/>
    </source>
</evidence>
<evidence type="ECO:0000256" key="2">
    <source>
        <dbReference type="SAM" id="SignalP"/>
    </source>
</evidence>
<evidence type="ECO:0000256" key="1">
    <source>
        <dbReference type="SAM" id="MobiDB-lite"/>
    </source>
</evidence>
<name>A0AAD5J5G2_ACENE</name>
<dbReference type="AlphaFoldDB" id="A0AAD5J5G2"/>
<proteinExistence type="predicted"/>
<keyword evidence="2" id="KW-0732">Signal</keyword>
<gene>
    <name evidence="3" type="ORF">LWI28_011393</name>
</gene>
<feature type="region of interest" description="Disordered" evidence="1">
    <location>
        <begin position="56"/>
        <end position="80"/>
    </location>
</feature>
<dbReference type="Proteomes" id="UP001064489">
    <property type="component" value="Chromosome 3"/>
</dbReference>
<protein>
    <recommendedName>
        <fullName evidence="5">Secreted protein</fullName>
    </recommendedName>
</protein>
<sequence>MKSRQLMIKFESAMAMLFFPSWSLSAGQAIVSDRKLPRWRTNKDEAEKVNGNLKLYRRRSRTEKERNQSHHGKGIKGSFG</sequence>
<comment type="caution">
    <text evidence="3">The sequence shown here is derived from an EMBL/GenBank/DDBJ whole genome shotgun (WGS) entry which is preliminary data.</text>
</comment>
<organism evidence="3 4">
    <name type="scientific">Acer negundo</name>
    <name type="common">Box elder</name>
    <dbReference type="NCBI Taxonomy" id="4023"/>
    <lineage>
        <taxon>Eukaryota</taxon>
        <taxon>Viridiplantae</taxon>
        <taxon>Streptophyta</taxon>
        <taxon>Embryophyta</taxon>
        <taxon>Tracheophyta</taxon>
        <taxon>Spermatophyta</taxon>
        <taxon>Magnoliopsida</taxon>
        <taxon>eudicotyledons</taxon>
        <taxon>Gunneridae</taxon>
        <taxon>Pentapetalae</taxon>
        <taxon>rosids</taxon>
        <taxon>malvids</taxon>
        <taxon>Sapindales</taxon>
        <taxon>Sapindaceae</taxon>
        <taxon>Hippocastanoideae</taxon>
        <taxon>Acereae</taxon>
        <taxon>Acer</taxon>
    </lineage>
</organism>
<dbReference type="EMBL" id="JAJSOW010000100">
    <property type="protein sequence ID" value="KAI9185862.1"/>
    <property type="molecule type" value="Genomic_DNA"/>
</dbReference>
<evidence type="ECO:0000313" key="4">
    <source>
        <dbReference type="Proteomes" id="UP001064489"/>
    </source>
</evidence>
<feature type="chain" id="PRO_5042199412" description="Secreted protein" evidence="2">
    <location>
        <begin position="30"/>
        <end position="80"/>
    </location>
</feature>
<reference evidence="3" key="1">
    <citation type="journal article" date="2022" name="Plant J.">
        <title>Strategies of tolerance reflected in two North American maple genomes.</title>
        <authorList>
            <person name="McEvoy S.L."/>
            <person name="Sezen U.U."/>
            <person name="Trouern-Trend A."/>
            <person name="McMahon S.M."/>
            <person name="Schaberg P.G."/>
            <person name="Yang J."/>
            <person name="Wegrzyn J.L."/>
            <person name="Swenson N.G."/>
        </authorList>
    </citation>
    <scope>NUCLEOTIDE SEQUENCE</scope>
    <source>
        <strain evidence="3">91603</strain>
    </source>
</reference>
<keyword evidence="4" id="KW-1185">Reference proteome</keyword>
<reference evidence="3" key="2">
    <citation type="submission" date="2023-02" db="EMBL/GenBank/DDBJ databases">
        <authorList>
            <person name="Swenson N.G."/>
            <person name="Wegrzyn J.L."/>
            <person name="Mcevoy S.L."/>
        </authorList>
    </citation>
    <scope>NUCLEOTIDE SEQUENCE</scope>
    <source>
        <strain evidence="3">91603</strain>
        <tissue evidence="3">Leaf</tissue>
    </source>
</reference>
<accession>A0AAD5J5G2</accession>